<keyword evidence="1" id="KW-1133">Transmembrane helix</keyword>
<evidence type="ECO:0000313" key="3">
    <source>
        <dbReference type="Proteomes" id="UP000515928"/>
    </source>
</evidence>
<evidence type="ECO:0000313" key="2">
    <source>
        <dbReference type="EMBL" id="QNN61242.1"/>
    </source>
</evidence>
<evidence type="ECO:0000256" key="1">
    <source>
        <dbReference type="SAM" id="Phobius"/>
    </source>
</evidence>
<gene>
    <name evidence="2" type="ORF">H9L01_02430</name>
</gene>
<protein>
    <submittedName>
        <fullName evidence="2">Uncharacterized protein</fullName>
    </submittedName>
</protein>
<keyword evidence="3" id="KW-1185">Reference proteome</keyword>
<accession>A0A7G9S067</accession>
<reference evidence="2 3" key="1">
    <citation type="submission" date="2020-08" db="EMBL/GenBank/DDBJ databases">
        <title>Genome sequence of Erysipelothrix inopinata DSM 15511T.</title>
        <authorList>
            <person name="Hyun D.-W."/>
            <person name="Bae J.-W."/>
        </authorList>
    </citation>
    <scope>NUCLEOTIDE SEQUENCE [LARGE SCALE GENOMIC DNA]</scope>
    <source>
        <strain evidence="2 3">DSM 15511</strain>
    </source>
</reference>
<feature type="transmembrane region" description="Helical" evidence="1">
    <location>
        <begin position="72"/>
        <end position="89"/>
    </location>
</feature>
<keyword evidence="1" id="KW-0472">Membrane</keyword>
<dbReference type="RefSeq" id="WP_187534444.1">
    <property type="nucleotide sequence ID" value="NZ_CBCSHU010000001.1"/>
</dbReference>
<dbReference type="KEGG" id="eio:H9L01_02430"/>
<dbReference type="Proteomes" id="UP000515928">
    <property type="component" value="Chromosome"/>
</dbReference>
<dbReference type="AlphaFoldDB" id="A0A7G9S067"/>
<name>A0A7G9S067_9FIRM</name>
<keyword evidence="1" id="KW-0812">Transmembrane</keyword>
<proteinExistence type="predicted"/>
<organism evidence="2 3">
    <name type="scientific">Erysipelothrix inopinata</name>
    <dbReference type="NCBI Taxonomy" id="225084"/>
    <lineage>
        <taxon>Bacteria</taxon>
        <taxon>Bacillati</taxon>
        <taxon>Bacillota</taxon>
        <taxon>Erysipelotrichia</taxon>
        <taxon>Erysipelotrichales</taxon>
        <taxon>Erysipelotrichaceae</taxon>
        <taxon>Erysipelothrix</taxon>
    </lineage>
</organism>
<feature type="transmembrane region" description="Helical" evidence="1">
    <location>
        <begin position="125"/>
        <end position="142"/>
    </location>
</feature>
<feature type="transmembrane region" description="Helical" evidence="1">
    <location>
        <begin position="95"/>
        <end position="113"/>
    </location>
</feature>
<sequence>MIRIFKINMRNNFKNLIWALIVVMLLVRNDWGNEFAWGIALGYSSFTIRDTSIAQGYFKTLPFSINEFIKSMLLDTIIFFIITSVVLYIKGFQVNFDLSFALMVITWLSLAMYFKLNLGKNSKDFAYILLDLLVVTVIWILFSMSQNIIAKLVITVVSVFLDGYRLNKLKKLDFE</sequence>
<dbReference type="EMBL" id="CP060715">
    <property type="protein sequence ID" value="QNN61242.1"/>
    <property type="molecule type" value="Genomic_DNA"/>
</dbReference>